<dbReference type="WBParaSite" id="maker-unitig_44467-snap-gene-0.2-mRNA-1">
    <property type="protein sequence ID" value="maker-unitig_44467-snap-gene-0.2-mRNA-1"/>
    <property type="gene ID" value="maker-unitig_44467-snap-gene-0.2"/>
</dbReference>
<organism evidence="2 3">
    <name type="scientific">Macrostomum lignano</name>
    <dbReference type="NCBI Taxonomy" id="282301"/>
    <lineage>
        <taxon>Eukaryota</taxon>
        <taxon>Metazoa</taxon>
        <taxon>Spiralia</taxon>
        <taxon>Lophotrochozoa</taxon>
        <taxon>Platyhelminthes</taxon>
        <taxon>Rhabditophora</taxon>
        <taxon>Macrostomorpha</taxon>
        <taxon>Macrostomida</taxon>
        <taxon>Macrostomidae</taxon>
        <taxon>Macrostomum</taxon>
    </lineage>
</organism>
<dbReference type="AlphaFoldDB" id="A0A1I8FR91"/>
<keyword evidence="2" id="KW-1185">Reference proteome</keyword>
<evidence type="ECO:0000256" key="1">
    <source>
        <dbReference type="SAM" id="MobiDB-lite"/>
    </source>
</evidence>
<dbReference type="Proteomes" id="UP000095280">
    <property type="component" value="Unplaced"/>
</dbReference>
<sequence length="389" mass="42401">RAAEPACQRAAAKLLSTFVAGRSGQRGGSNEASPRIGWAQGEAVSARRNCMIPILAMAQMAARQSLEDCHLVTGQRLGSQSNCRRYADKAGRARSSNISSKKQQRSSTNCYGWNAVLSWHAASFPALPRRVCHCRKSRSWPEYSAAAADTVAGPCRFTVLYVAGDPCGSVIKLDPQSATHALAAGTEEQAAWVRRSGAHASRLCTRLLQLPGESTVEFWSACEDTSDRLSGRTWKPLKRLLRRRSFQLECTTHASATASAAQTRRSLSTLRRRFASKSLENRASFSTGVARRRVSPCSAKASSSPRWRAAPSFRDVLQPGCGSDADAAESKLADDEDSSRGGGGQAGQRIQQQISVSSDWDFLTLFFRRRRKSDCGKKTVWRRGSCSCC</sequence>
<proteinExistence type="predicted"/>
<evidence type="ECO:0000313" key="3">
    <source>
        <dbReference type="WBParaSite" id="maker-unitig_44467-snap-gene-0.2-mRNA-1"/>
    </source>
</evidence>
<accession>A0A1I8FR91</accession>
<name>A0A1I8FR91_9PLAT</name>
<protein>
    <submittedName>
        <fullName evidence="3">WD_REPEATS_REGION domain-containing protein</fullName>
    </submittedName>
</protein>
<feature type="region of interest" description="Disordered" evidence="1">
    <location>
        <begin position="324"/>
        <end position="352"/>
    </location>
</feature>
<evidence type="ECO:0000313" key="2">
    <source>
        <dbReference type="Proteomes" id="UP000095280"/>
    </source>
</evidence>
<reference evidence="3" key="1">
    <citation type="submission" date="2016-11" db="UniProtKB">
        <authorList>
            <consortium name="WormBaseParasite"/>
        </authorList>
    </citation>
    <scope>IDENTIFICATION</scope>
</reference>